<sequence>MLLPLLALLFNCAVVRCRCDAELDSAARYEARYGTQLAPSPPDEEYAEPLGRLAFGSCQQFDLGDNRIFPAISRARPDLFLYTGDIVYPDNHCGTPECLRGYYTAARNHPVYSEFRRQLRRIDGIYDDHDFGMNDGHDSFQHREASQQILLDFLEKPAGHYRRRRAGAYFSAEYRNPHCPVHRVKVIVLDMRYHRNSFYYCACHNCHWYKPCMHHYIVRRLWNYLSGFGCNHGGDTLGQEQWRWLEGQLHQSQAETHVIVSSTQVFTKFPVAESWGLLPDAKERLTQLLLATKPKNPIFISGDVHWGGILEADGIVEVTSSSLTHSMYVEFAKIQPVVSFVLQWLNLPIYGYNNFGIIDFEHDDRCERLSRHIKLMDDEGKVVMDTFHDGYEDPMEPYRGVDQKATTFLRNTRIVHCTSLLWKVALISTIAATVYCAFVVAISILRRLFKRRHAKKDN</sequence>
<protein>
    <submittedName>
        <fullName evidence="4">Membrane protein, putative</fullName>
    </submittedName>
</protein>
<name>A0A061D6F4_BABBI</name>
<keyword evidence="2" id="KW-0732">Signal</keyword>
<dbReference type="STRING" id="5866.A0A061D6F4"/>
<dbReference type="InterPro" id="IPR038607">
    <property type="entry name" value="PhoD-like_sf"/>
</dbReference>
<feature type="signal peptide" evidence="2">
    <location>
        <begin position="1"/>
        <end position="17"/>
    </location>
</feature>
<feature type="transmembrane region" description="Helical" evidence="1">
    <location>
        <begin position="420"/>
        <end position="445"/>
    </location>
</feature>
<dbReference type="OMA" id="TFANSDH"/>
<evidence type="ECO:0000256" key="2">
    <source>
        <dbReference type="SAM" id="SignalP"/>
    </source>
</evidence>
<dbReference type="EMBL" id="LK391708">
    <property type="protein sequence ID" value="CDR95597.1"/>
    <property type="molecule type" value="Genomic_DNA"/>
</dbReference>
<evidence type="ECO:0000259" key="3">
    <source>
        <dbReference type="Pfam" id="PF09423"/>
    </source>
</evidence>
<dbReference type="AlphaFoldDB" id="A0A061D6F4"/>
<evidence type="ECO:0000313" key="5">
    <source>
        <dbReference type="Proteomes" id="UP000033188"/>
    </source>
</evidence>
<keyword evidence="1" id="KW-1133">Transmembrane helix</keyword>
<dbReference type="KEGG" id="bbig:BBBOND_0207520"/>
<organism evidence="4 5">
    <name type="scientific">Babesia bigemina</name>
    <dbReference type="NCBI Taxonomy" id="5866"/>
    <lineage>
        <taxon>Eukaryota</taxon>
        <taxon>Sar</taxon>
        <taxon>Alveolata</taxon>
        <taxon>Apicomplexa</taxon>
        <taxon>Aconoidasida</taxon>
        <taxon>Piroplasmida</taxon>
        <taxon>Babesiidae</taxon>
        <taxon>Babesia</taxon>
    </lineage>
</organism>
<keyword evidence="5" id="KW-1185">Reference proteome</keyword>
<dbReference type="InterPro" id="IPR018946">
    <property type="entry name" value="PhoD-like_MPP"/>
</dbReference>
<dbReference type="GeneID" id="24564138"/>
<dbReference type="SUPFAM" id="SSF56300">
    <property type="entry name" value="Metallo-dependent phosphatases"/>
    <property type="match status" value="1"/>
</dbReference>
<proteinExistence type="predicted"/>
<dbReference type="VEuPathDB" id="PiroplasmaDB:BBBOND_0207520"/>
<accession>A0A061D6F4</accession>
<keyword evidence="1" id="KW-0812">Transmembrane</keyword>
<dbReference type="OrthoDB" id="10266805at2759"/>
<dbReference type="InterPro" id="IPR029052">
    <property type="entry name" value="Metallo-depent_PP-like"/>
</dbReference>
<feature type="chain" id="PRO_5001600645" evidence="2">
    <location>
        <begin position="18"/>
        <end position="458"/>
    </location>
</feature>
<dbReference type="PANTHER" id="PTHR33987">
    <property type="entry name" value="CALCINEURIN-LIKE METALLO-PHOSPHOESTERASE SUPERFAMILY PROTEIN"/>
    <property type="match status" value="1"/>
</dbReference>
<dbReference type="RefSeq" id="XP_012767783.1">
    <property type="nucleotide sequence ID" value="XM_012912329.1"/>
</dbReference>
<dbReference type="Pfam" id="PF09423">
    <property type="entry name" value="PhoD"/>
    <property type="match status" value="1"/>
</dbReference>
<feature type="domain" description="PhoD-like phosphatase metallophosphatase" evidence="3">
    <location>
        <begin position="184"/>
        <end position="324"/>
    </location>
</feature>
<reference evidence="5" key="1">
    <citation type="submission" date="2014-06" db="EMBL/GenBank/DDBJ databases">
        <authorList>
            <person name="Aslett M."/>
            <person name="De Silva N."/>
        </authorList>
    </citation>
    <scope>NUCLEOTIDE SEQUENCE [LARGE SCALE GENOMIC DNA]</scope>
    <source>
        <strain evidence="5">Bond</strain>
    </source>
</reference>
<keyword evidence="1" id="KW-0472">Membrane</keyword>
<dbReference type="CDD" id="cd07389">
    <property type="entry name" value="MPP_PhoD"/>
    <property type="match status" value="1"/>
</dbReference>
<evidence type="ECO:0000313" key="4">
    <source>
        <dbReference type="EMBL" id="CDR95597.1"/>
    </source>
</evidence>
<evidence type="ECO:0000256" key="1">
    <source>
        <dbReference type="SAM" id="Phobius"/>
    </source>
</evidence>
<dbReference type="PANTHER" id="PTHR33987:SF1">
    <property type="entry name" value="CALCINEURIN-LIKE METALLO-PHOSPHOESTERASE SUPERFAMILY PROTEIN"/>
    <property type="match status" value="1"/>
</dbReference>
<dbReference type="Gene3D" id="3.60.21.70">
    <property type="entry name" value="PhoD-like phosphatase"/>
    <property type="match status" value="1"/>
</dbReference>
<dbReference type="Proteomes" id="UP000033188">
    <property type="component" value="Chromosome 2"/>
</dbReference>
<gene>
    <name evidence="4" type="ORF">BBBOND_0207520</name>
</gene>